<evidence type="ECO:0000313" key="1">
    <source>
        <dbReference type="EMBL" id="RPA82921.1"/>
    </source>
</evidence>
<gene>
    <name evidence="1" type="ORF">BJ508DRAFT_413840</name>
</gene>
<dbReference type="SUPFAM" id="SSF160104">
    <property type="entry name" value="Acetoacetate decarboxylase-like"/>
    <property type="match status" value="1"/>
</dbReference>
<keyword evidence="2" id="KW-1185">Reference proteome</keyword>
<dbReference type="EMBL" id="ML119668">
    <property type="protein sequence ID" value="RPA82921.1"/>
    <property type="molecule type" value="Genomic_DNA"/>
</dbReference>
<dbReference type="AlphaFoldDB" id="A0A3N4IFG0"/>
<dbReference type="PANTHER" id="PTHR40518">
    <property type="entry name" value="ACETOACETATE DECARBOXYLASE"/>
    <property type="match status" value="1"/>
</dbReference>
<reference evidence="1 2" key="1">
    <citation type="journal article" date="2018" name="Nat. Ecol. Evol.">
        <title>Pezizomycetes genomes reveal the molecular basis of ectomycorrhizal truffle lifestyle.</title>
        <authorList>
            <person name="Murat C."/>
            <person name="Payen T."/>
            <person name="Noel B."/>
            <person name="Kuo A."/>
            <person name="Morin E."/>
            <person name="Chen J."/>
            <person name="Kohler A."/>
            <person name="Krizsan K."/>
            <person name="Balestrini R."/>
            <person name="Da Silva C."/>
            <person name="Montanini B."/>
            <person name="Hainaut M."/>
            <person name="Levati E."/>
            <person name="Barry K.W."/>
            <person name="Belfiori B."/>
            <person name="Cichocki N."/>
            <person name="Clum A."/>
            <person name="Dockter R.B."/>
            <person name="Fauchery L."/>
            <person name="Guy J."/>
            <person name="Iotti M."/>
            <person name="Le Tacon F."/>
            <person name="Lindquist E.A."/>
            <person name="Lipzen A."/>
            <person name="Malagnac F."/>
            <person name="Mello A."/>
            <person name="Molinier V."/>
            <person name="Miyauchi S."/>
            <person name="Poulain J."/>
            <person name="Riccioni C."/>
            <person name="Rubini A."/>
            <person name="Sitrit Y."/>
            <person name="Splivallo R."/>
            <person name="Traeger S."/>
            <person name="Wang M."/>
            <person name="Zifcakova L."/>
            <person name="Wipf D."/>
            <person name="Zambonelli A."/>
            <person name="Paolocci F."/>
            <person name="Nowrousian M."/>
            <person name="Ottonello S."/>
            <person name="Baldrian P."/>
            <person name="Spatafora J.W."/>
            <person name="Henrissat B."/>
            <person name="Nagy L.G."/>
            <person name="Aury J.M."/>
            <person name="Wincker P."/>
            <person name="Grigoriev I.V."/>
            <person name="Bonfante P."/>
            <person name="Martin F.M."/>
        </authorList>
    </citation>
    <scope>NUCLEOTIDE SEQUENCE [LARGE SCALE GENOMIC DNA]</scope>
    <source>
        <strain evidence="1 2">RN42</strain>
    </source>
</reference>
<proteinExistence type="predicted"/>
<dbReference type="InterPro" id="IPR023375">
    <property type="entry name" value="ADC_dom_sf"/>
</dbReference>
<dbReference type="Gene3D" id="2.40.400.10">
    <property type="entry name" value="Acetoacetate decarboxylase-like"/>
    <property type="match status" value="1"/>
</dbReference>
<dbReference type="OrthoDB" id="9970474at2759"/>
<protein>
    <submittedName>
        <fullName evidence="1">Uncharacterized protein</fullName>
    </submittedName>
</protein>
<sequence length="289" mass="31134">MPAKPTPSPPQGIPRQPAPWDCRVSTLYLLPIKLPAGSLPTHTHTPSLKDDGSFAGGMGTLMILRYTHTPCGPYDELILIPGDFRITDGEGNERTRKRITRIFVSGKETTWNGRVEWNIPKELAHFSFTATSDGSERVEVSALTKDGVKGELFFKATIKPFAWTPALPFSSGYLPEALGMSAIAQPPLVPVLQLASGLLASVDGAAKGEEGIYTAGTGTWKETTISMKSNATKGCWATIEELSGGSQAGGWWPDGEGFRKVWPVGVGVFMKDADVRISEAIEWEDGGRS</sequence>
<name>A0A3N4IFG0_ASCIM</name>
<evidence type="ECO:0000313" key="2">
    <source>
        <dbReference type="Proteomes" id="UP000275078"/>
    </source>
</evidence>
<dbReference type="PANTHER" id="PTHR40518:SF1">
    <property type="entry name" value="ACETOACETATE DECARBOXYLASE"/>
    <property type="match status" value="1"/>
</dbReference>
<organism evidence="1 2">
    <name type="scientific">Ascobolus immersus RN42</name>
    <dbReference type="NCBI Taxonomy" id="1160509"/>
    <lineage>
        <taxon>Eukaryota</taxon>
        <taxon>Fungi</taxon>
        <taxon>Dikarya</taxon>
        <taxon>Ascomycota</taxon>
        <taxon>Pezizomycotina</taxon>
        <taxon>Pezizomycetes</taxon>
        <taxon>Pezizales</taxon>
        <taxon>Ascobolaceae</taxon>
        <taxon>Ascobolus</taxon>
    </lineage>
</organism>
<accession>A0A3N4IFG0</accession>
<dbReference type="Proteomes" id="UP000275078">
    <property type="component" value="Unassembled WGS sequence"/>
</dbReference>